<dbReference type="PANTHER" id="PTHR31193">
    <property type="entry name" value="TRANSMEMBRANE PROTEIN C9ORF91"/>
    <property type="match status" value="1"/>
</dbReference>
<dbReference type="InParanoid" id="G1SM83"/>
<dbReference type="InterPro" id="IPR028054">
    <property type="entry name" value="DUF4481"/>
</dbReference>
<feature type="transmembrane region" description="Helical" evidence="2">
    <location>
        <begin position="133"/>
        <end position="154"/>
    </location>
</feature>
<evidence type="ECO:0000313" key="4">
    <source>
        <dbReference type="Proteomes" id="UP000001811"/>
    </source>
</evidence>
<keyword evidence="2" id="KW-0812">Transmembrane</keyword>
<feature type="transmembrane region" description="Helical" evidence="2">
    <location>
        <begin position="104"/>
        <end position="121"/>
    </location>
</feature>
<reference evidence="3 4" key="1">
    <citation type="journal article" date="2011" name="Nature">
        <title>A high-resolution map of human evolutionary constraint using 29 mammals.</title>
        <authorList>
            <person name="Lindblad-Toh K."/>
            <person name="Garber M."/>
            <person name="Zuk O."/>
            <person name="Lin M.F."/>
            <person name="Parker B.J."/>
            <person name="Washietl S."/>
            <person name="Kheradpour P."/>
            <person name="Ernst J."/>
            <person name="Jordan G."/>
            <person name="Mauceli E."/>
            <person name="Ward L.D."/>
            <person name="Lowe C.B."/>
            <person name="Holloway A.K."/>
            <person name="Clamp M."/>
            <person name="Gnerre S."/>
            <person name="Alfoldi J."/>
            <person name="Beal K."/>
            <person name="Chang J."/>
            <person name="Clawson H."/>
            <person name="Cuff J."/>
            <person name="Di Palma F."/>
            <person name="Fitzgerald S."/>
            <person name="Flicek P."/>
            <person name="Guttman M."/>
            <person name="Hubisz M.J."/>
            <person name="Jaffe D.B."/>
            <person name="Jungreis I."/>
            <person name="Kent W.J."/>
            <person name="Kostka D."/>
            <person name="Lara M."/>
            <person name="Martins A.L."/>
            <person name="Massingham T."/>
            <person name="Moltke I."/>
            <person name="Raney B.J."/>
            <person name="Rasmussen M.D."/>
            <person name="Robinson J."/>
            <person name="Stark A."/>
            <person name="Vilella A.J."/>
            <person name="Wen J."/>
            <person name="Xie X."/>
            <person name="Zody M.C."/>
            <person name="Baldwin J."/>
            <person name="Bloom T."/>
            <person name="Chin C.W."/>
            <person name="Heiman D."/>
            <person name="Nicol R."/>
            <person name="Nusbaum C."/>
            <person name="Young S."/>
            <person name="Wilkinson J."/>
            <person name="Worley K.C."/>
            <person name="Kovar C.L."/>
            <person name="Muzny D.M."/>
            <person name="Gibbs R.A."/>
            <person name="Cree A."/>
            <person name="Dihn H.H."/>
            <person name="Fowler G."/>
            <person name="Jhangiani S."/>
            <person name="Joshi V."/>
            <person name="Lee S."/>
            <person name="Lewis L.R."/>
            <person name="Nazareth L.V."/>
            <person name="Okwuonu G."/>
            <person name="Santibanez J."/>
            <person name="Warren W.C."/>
            <person name="Mardis E.R."/>
            <person name="Weinstock G.M."/>
            <person name="Wilson R.K."/>
            <person name="Delehaunty K."/>
            <person name="Dooling D."/>
            <person name="Fronik C."/>
            <person name="Fulton L."/>
            <person name="Fulton B."/>
            <person name="Graves T."/>
            <person name="Minx P."/>
            <person name="Sodergren E."/>
            <person name="Birney E."/>
            <person name="Margulies E.H."/>
            <person name="Herrero J."/>
            <person name="Green E.D."/>
            <person name="Haussler D."/>
            <person name="Siepel A."/>
            <person name="Goldman N."/>
            <person name="Pollard K.S."/>
            <person name="Pedersen J.S."/>
            <person name="Lander E.S."/>
            <person name="Kellis M."/>
        </authorList>
    </citation>
    <scope>NUCLEOTIDE SEQUENCE [LARGE SCALE GENOMIC DNA]</scope>
    <source>
        <strain evidence="4">Thorbecke</strain>
    </source>
</reference>
<feature type="region of interest" description="Disordered" evidence="1">
    <location>
        <begin position="1"/>
        <end position="34"/>
    </location>
</feature>
<dbReference type="PANTHER" id="PTHR31193:SF1">
    <property type="entry name" value="TRANSMEMBRANE PROTEIN 268"/>
    <property type="match status" value="1"/>
</dbReference>
<dbReference type="Pfam" id="PF14800">
    <property type="entry name" value="DUF4481"/>
    <property type="match status" value="1"/>
</dbReference>
<accession>G1SM83</accession>
<dbReference type="Bgee" id="ENSOCUG00000004650">
    <property type="expression patterns" value="Expressed in liver and 17 other cell types or tissues"/>
</dbReference>
<dbReference type="STRING" id="9986.ENSOCUP00000004014"/>
<name>G1SM83_RABIT</name>
<keyword evidence="4" id="KW-1185">Reference proteome</keyword>
<dbReference type="Ensembl" id="ENSOCUT00000004649.4">
    <property type="protein sequence ID" value="ENSOCUP00000004014.3"/>
    <property type="gene ID" value="ENSOCUG00000004650.4"/>
</dbReference>
<keyword evidence="2" id="KW-1133">Transmembrane helix</keyword>
<reference evidence="3" key="3">
    <citation type="submission" date="2025-09" db="UniProtKB">
        <authorList>
            <consortium name="Ensembl"/>
        </authorList>
    </citation>
    <scope>IDENTIFICATION</scope>
    <source>
        <strain evidence="3">Thorbecke</strain>
    </source>
</reference>
<gene>
    <name evidence="3" type="primary">TMEM268</name>
</gene>
<dbReference type="GeneTree" id="ENSGT00390000011559"/>
<keyword evidence="2" id="KW-0472">Membrane</keyword>
<dbReference type="eggNOG" id="ENOG502R635">
    <property type="taxonomic scope" value="Eukaryota"/>
</dbReference>
<sequence length="346" mass="37868">MACEPQMDPGGAAGPLPTSSHGWSALPPGNPPGWGQELRNGQVLTVLRVDNTCAPISFDLGTAEDQLQAWGIQQVPADQYRSLAESALLEPQVRRYIIYNSRPMRLAFAVVFYVVVWANIYSTSQMFALGSHWAGVLLVTLAAVSLTLTLMLVFERHQRKANTNTDLRLAAANGALLRHRVLLGVTDTVEGCQSVIQLWFVYFDLEDCTQFLSDHVREMKTSQESLLRSRLSQLCVVMETGVSPEAPVVEGPADLEAAPLLPSTARPPERALMQTELHQLVPEAEPEEMAQQLLAVFGGYYTRLLVTSQLPQAAGTRHLDSPKVPCPCQLIEAHLLGAGCCPFLAR</sequence>
<evidence type="ECO:0000256" key="2">
    <source>
        <dbReference type="SAM" id="Phobius"/>
    </source>
</evidence>
<protein>
    <submittedName>
        <fullName evidence="3">Transmembrane protein 268</fullName>
    </submittedName>
</protein>
<organism evidence="3 4">
    <name type="scientific">Oryctolagus cuniculus</name>
    <name type="common">Rabbit</name>
    <dbReference type="NCBI Taxonomy" id="9986"/>
    <lineage>
        <taxon>Eukaryota</taxon>
        <taxon>Metazoa</taxon>
        <taxon>Chordata</taxon>
        <taxon>Craniata</taxon>
        <taxon>Vertebrata</taxon>
        <taxon>Euteleostomi</taxon>
        <taxon>Mammalia</taxon>
        <taxon>Eutheria</taxon>
        <taxon>Euarchontoglires</taxon>
        <taxon>Glires</taxon>
        <taxon>Lagomorpha</taxon>
        <taxon>Leporidae</taxon>
        <taxon>Oryctolagus</taxon>
    </lineage>
</organism>
<dbReference type="AlphaFoldDB" id="G1SM83"/>
<proteinExistence type="predicted"/>
<dbReference type="FunCoup" id="G1SM83">
    <property type="interactions" value="6"/>
</dbReference>
<evidence type="ECO:0000256" key="1">
    <source>
        <dbReference type="SAM" id="MobiDB-lite"/>
    </source>
</evidence>
<evidence type="ECO:0000313" key="3">
    <source>
        <dbReference type="Ensembl" id="ENSOCUP00000004014.3"/>
    </source>
</evidence>
<reference evidence="3" key="2">
    <citation type="submission" date="2025-08" db="UniProtKB">
        <authorList>
            <consortium name="Ensembl"/>
        </authorList>
    </citation>
    <scope>IDENTIFICATION</scope>
    <source>
        <strain evidence="3">Thorbecke</strain>
    </source>
</reference>
<dbReference type="Proteomes" id="UP000001811">
    <property type="component" value="Unplaced"/>
</dbReference>
<dbReference type="HOGENOM" id="CLU_067585_1_0_1"/>
<dbReference type="PaxDb" id="9986-ENSOCUP00000004014"/>